<dbReference type="EMBL" id="JAOAMV010000001">
    <property type="protein sequence ID" value="MCT2557796.1"/>
    <property type="molecule type" value="Genomic_DNA"/>
</dbReference>
<sequence length="320" mass="35175">MEGPEVRIGLLGLGQMGRNHLRVLSMLRGANISFVYDSDGSHARTVAAEHGVRAVDDIEPSLEEVDALIICTPTSTHASYVERFVGRVRALFVEKPLAHSVEAARRVERIVSESGVLLQVGFIERFNPAIAALHRVLQNAERVISIDFTRTNKLSARITDVDVIMDLMIHDIDLALYLNGPVEAVSAHGVRRGELIEFASAQLRHANGRFSRLQASRITEKKMRLVQATCEDRFVECDLLRKEIVIHRQSVLQQSGGSYSIASQQEAVTIGLQEALLSELQAFIQLARGEATSVVPNIRDGVESLVIADAIAADVLRDGE</sequence>
<dbReference type="Pfam" id="PF01408">
    <property type="entry name" value="GFO_IDH_MocA"/>
    <property type="match status" value="1"/>
</dbReference>
<accession>A0A9X2VZ33</accession>
<dbReference type="InterPro" id="IPR055170">
    <property type="entry name" value="GFO_IDH_MocA-like_dom"/>
</dbReference>
<proteinExistence type="predicted"/>
<evidence type="ECO:0000313" key="4">
    <source>
        <dbReference type="Proteomes" id="UP001142648"/>
    </source>
</evidence>
<reference evidence="3" key="1">
    <citation type="submission" date="2022-09" db="EMBL/GenBank/DDBJ databases">
        <title>The genome sequence of Tsuneonella sp. YG55.</title>
        <authorList>
            <person name="Liu Y."/>
        </authorList>
    </citation>
    <scope>NUCLEOTIDE SEQUENCE</scope>
    <source>
        <strain evidence="3">YG55</strain>
    </source>
</reference>
<dbReference type="InterPro" id="IPR051450">
    <property type="entry name" value="Gfo/Idh/MocA_Oxidoreductases"/>
</dbReference>
<dbReference type="GO" id="GO:0000166">
    <property type="term" value="F:nucleotide binding"/>
    <property type="evidence" value="ECO:0007669"/>
    <property type="project" value="InterPro"/>
</dbReference>
<organism evidence="3 4">
    <name type="scientific">Tsuneonella litorea</name>
    <dbReference type="NCBI Taxonomy" id="2976475"/>
    <lineage>
        <taxon>Bacteria</taxon>
        <taxon>Pseudomonadati</taxon>
        <taxon>Pseudomonadota</taxon>
        <taxon>Alphaproteobacteria</taxon>
        <taxon>Sphingomonadales</taxon>
        <taxon>Erythrobacteraceae</taxon>
        <taxon>Tsuneonella</taxon>
    </lineage>
</organism>
<dbReference type="PANTHER" id="PTHR43377">
    <property type="entry name" value="BILIVERDIN REDUCTASE A"/>
    <property type="match status" value="1"/>
</dbReference>
<dbReference type="InterPro" id="IPR000683">
    <property type="entry name" value="Gfo/Idh/MocA-like_OxRdtase_N"/>
</dbReference>
<keyword evidence="4" id="KW-1185">Reference proteome</keyword>
<feature type="domain" description="GFO/IDH/MocA-like oxidoreductase" evidence="2">
    <location>
        <begin position="163"/>
        <end position="222"/>
    </location>
</feature>
<comment type="caution">
    <text evidence="3">The sequence shown here is derived from an EMBL/GenBank/DDBJ whole genome shotgun (WGS) entry which is preliminary data.</text>
</comment>
<evidence type="ECO:0000259" key="1">
    <source>
        <dbReference type="Pfam" id="PF01408"/>
    </source>
</evidence>
<feature type="domain" description="Gfo/Idh/MocA-like oxidoreductase N-terminal" evidence="1">
    <location>
        <begin position="6"/>
        <end position="122"/>
    </location>
</feature>
<dbReference type="SUPFAM" id="SSF51735">
    <property type="entry name" value="NAD(P)-binding Rossmann-fold domains"/>
    <property type="match status" value="1"/>
</dbReference>
<dbReference type="SUPFAM" id="SSF55347">
    <property type="entry name" value="Glyceraldehyde-3-phosphate dehydrogenase-like, C-terminal domain"/>
    <property type="match status" value="1"/>
</dbReference>
<protein>
    <submittedName>
        <fullName evidence="3">Gfo/Idh/MocA family oxidoreductase</fullName>
    </submittedName>
</protein>
<name>A0A9X2VZ33_9SPHN</name>
<dbReference type="AlphaFoldDB" id="A0A9X2VZ33"/>
<evidence type="ECO:0000313" key="3">
    <source>
        <dbReference type="EMBL" id="MCT2557796.1"/>
    </source>
</evidence>
<dbReference type="PANTHER" id="PTHR43377:SF1">
    <property type="entry name" value="BILIVERDIN REDUCTASE A"/>
    <property type="match status" value="1"/>
</dbReference>
<dbReference type="Proteomes" id="UP001142648">
    <property type="component" value="Unassembled WGS sequence"/>
</dbReference>
<dbReference type="Gene3D" id="3.40.50.720">
    <property type="entry name" value="NAD(P)-binding Rossmann-like Domain"/>
    <property type="match status" value="1"/>
</dbReference>
<dbReference type="InterPro" id="IPR036291">
    <property type="entry name" value="NAD(P)-bd_dom_sf"/>
</dbReference>
<evidence type="ECO:0000259" key="2">
    <source>
        <dbReference type="Pfam" id="PF22725"/>
    </source>
</evidence>
<gene>
    <name evidence="3" type="ORF">N0B51_02245</name>
</gene>
<dbReference type="Gene3D" id="3.30.360.10">
    <property type="entry name" value="Dihydrodipicolinate Reductase, domain 2"/>
    <property type="match status" value="1"/>
</dbReference>
<dbReference type="Pfam" id="PF22725">
    <property type="entry name" value="GFO_IDH_MocA_C3"/>
    <property type="match status" value="1"/>
</dbReference>